<name>A0A2Z4G9S5_9BACT</name>
<evidence type="ECO:0000313" key="4">
    <source>
        <dbReference type="Proteomes" id="UP000249873"/>
    </source>
</evidence>
<keyword evidence="4" id="KW-1185">Reference proteome</keyword>
<dbReference type="Pfam" id="PF01261">
    <property type="entry name" value="AP_endonuc_2"/>
    <property type="match status" value="1"/>
</dbReference>
<dbReference type="GO" id="GO:0016853">
    <property type="term" value="F:isomerase activity"/>
    <property type="evidence" value="ECO:0007669"/>
    <property type="project" value="UniProtKB-KW"/>
</dbReference>
<feature type="signal peptide" evidence="1">
    <location>
        <begin position="1"/>
        <end position="25"/>
    </location>
</feature>
<accession>A0A2Z4G9S5</accession>
<dbReference type="InterPro" id="IPR050312">
    <property type="entry name" value="IolE/XylAMocC-like"/>
</dbReference>
<keyword evidence="1" id="KW-0732">Signal</keyword>
<dbReference type="EMBL" id="CP029480">
    <property type="protein sequence ID" value="AWV97989.1"/>
    <property type="molecule type" value="Genomic_DNA"/>
</dbReference>
<dbReference type="OrthoDB" id="9798407at2"/>
<feature type="domain" description="Xylose isomerase-like TIM barrel" evidence="2">
    <location>
        <begin position="106"/>
        <end position="281"/>
    </location>
</feature>
<evidence type="ECO:0000256" key="1">
    <source>
        <dbReference type="SAM" id="SignalP"/>
    </source>
</evidence>
<keyword evidence="3" id="KW-0413">Isomerase</keyword>
<organism evidence="3 4">
    <name type="scientific">Arcticibacterium luteifluviistationis</name>
    <dbReference type="NCBI Taxonomy" id="1784714"/>
    <lineage>
        <taxon>Bacteria</taxon>
        <taxon>Pseudomonadati</taxon>
        <taxon>Bacteroidota</taxon>
        <taxon>Cytophagia</taxon>
        <taxon>Cytophagales</taxon>
        <taxon>Leadbetterellaceae</taxon>
        <taxon>Arcticibacterium</taxon>
    </lineage>
</organism>
<dbReference type="AlphaFoldDB" id="A0A2Z4G9S5"/>
<evidence type="ECO:0000259" key="2">
    <source>
        <dbReference type="Pfam" id="PF01261"/>
    </source>
</evidence>
<dbReference type="PANTHER" id="PTHR12110:SF41">
    <property type="entry name" value="INOSOSE DEHYDRATASE"/>
    <property type="match status" value="1"/>
</dbReference>
<dbReference type="RefSeq" id="WP_111371091.1">
    <property type="nucleotide sequence ID" value="NZ_CP029480.1"/>
</dbReference>
<dbReference type="SUPFAM" id="SSF51658">
    <property type="entry name" value="Xylose isomerase-like"/>
    <property type="match status" value="1"/>
</dbReference>
<dbReference type="InterPro" id="IPR036237">
    <property type="entry name" value="Xyl_isomerase-like_sf"/>
</dbReference>
<dbReference type="InterPro" id="IPR013022">
    <property type="entry name" value="Xyl_isomerase-like_TIM-brl"/>
</dbReference>
<evidence type="ECO:0000313" key="3">
    <source>
        <dbReference type="EMBL" id="AWV97989.1"/>
    </source>
</evidence>
<dbReference type="PANTHER" id="PTHR12110">
    <property type="entry name" value="HYDROXYPYRUVATE ISOMERASE"/>
    <property type="match status" value="1"/>
</dbReference>
<sequence length="284" mass="31829">MKRRDFISQGSAALGLAMMSGNLLANGNAGTVKKFGCQLYSVRDLMPKDAKGTMEKLAGMGYKLFESYSADPFWGMNPKECKTFLKDIGVKMISTHMLLDGITDELAANAAEVGLKYIMCPFIGMQPNMDAWKKVADKFNAAGDICNRHGLKFGYHNHSYSFAFVSGMKGQMVLLKNTDPDKVCFELDMCWSEAAGENTMAHLKEYGDRYELCHIKQLISIEPKEGEQRPVQTDLSDGVIDYTKLLRVAKDNGMKYYLVEQEQYPKDSITSMANDAEFMKNLVF</sequence>
<gene>
    <name evidence="3" type="ORF">DJ013_07320</name>
</gene>
<dbReference type="Proteomes" id="UP000249873">
    <property type="component" value="Chromosome"/>
</dbReference>
<protein>
    <submittedName>
        <fullName evidence="3">Xylose isomerase</fullName>
    </submittedName>
</protein>
<dbReference type="Gene3D" id="3.20.20.150">
    <property type="entry name" value="Divalent-metal-dependent TIM barrel enzymes"/>
    <property type="match status" value="1"/>
</dbReference>
<proteinExistence type="predicted"/>
<dbReference type="KEGG" id="als:DJ013_07320"/>
<feature type="chain" id="PRO_5016365894" evidence="1">
    <location>
        <begin position="26"/>
        <end position="284"/>
    </location>
</feature>
<reference evidence="3 4" key="1">
    <citation type="submission" date="2018-05" db="EMBL/GenBank/DDBJ databases">
        <title>Complete genome sequence of Arcticibacterium luteifluviistationis SM1504T, a cytophagaceae bacterium isolated from Arctic surface seawater.</title>
        <authorList>
            <person name="Li Y."/>
            <person name="Qin Q.-L."/>
        </authorList>
    </citation>
    <scope>NUCLEOTIDE SEQUENCE [LARGE SCALE GENOMIC DNA]</scope>
    <source>
        <strain evidence="3 4">SM1504</strain>
    </source>
</reference>